<dbReference type="Gene3D" id="3.40.50.300">
    <property type="entry name" value="P-loop containing nucleotide triphosphate hydrolases"/>
    <property type="match status" value="1"/>
</dbReference>
<keyword evidence="11" id="KW-1185">Reference proteome</keyword>
<organism evidence="10 11">
    <name type="scientific">Micromonospora craterilacus</name>
    <dbReference type="NCBI Taxonomy" id="1655439"/>
    <lineage>
        <taxon>Bacteria</taxon>
        <taxon>Bacillati</taxon>
        <taxon>Actinomycetota</taxon>
        <taxon>Actinomycetes</taxon>
        <taxon>Micromonosporales</taxon>
        <taxon>Micromonosporaceae</taxon>
        <taxon>Micromonospora</taxon>
    </lineage>
</organism>
<dbReference type="SUPFAM" id="SSF52540">
    <property type="entry name" value="P-loop containing nucleoside triphosphate hydrolases"/>
    <property type="match status" value="1"/>
</dbReference>
<feature type="domain" description="ABC transmembrane type-1" evidence="9">
    <location>
        <begin position="1"/>
        <end position="277"/>
    </location>
</feature>
<dbReference type="GO" id="GO:0140359">
    <property type="term" value="F:ABC-type transporter activity"/>
    <property type="evidence" value="ECO:0007669"/>
    <property type="project" value="InterPro"/>
</dbReference>
<evidence type="ECO:0000259" key="9">
    <source>
        <dbReference type="PROSITE" id="PS50929"/>
    </source>
</evidence>
<feature type="transmembrane region" description="Helical" evidence="7">
    <location>
        <begin position="31"/>
        <end position="54"/>
    </location>
</feature>
<proteinExistence type="predicted"/>
<dbReference type="GO" id="GO:0005886">
    <property type="term" value="C:plasma membrane"/>
    <property type="evidence" value="ECO:0007669"/>
    <property type="project" value="UniProtKB-SubCell"/>
</dbReference>
<dbReference type="PROSITE" id="PS00211">
    <property type="entry name" value="ABC_TRANSPORTER_1"/>
    <property type="match status" value="1"/>
</dbReference>
<evidence type="ECO:0000256" key="1">
    <source>
        <dbReference type="ARBA" id="ARBA00004651"/>
    </source>
</evidence>
<dbReference type="CDD" id="cd03228">
    <property type="entry name" value="ABCC_MRP_Like"/>
    <property type="match status" value="1"/>
</dbReference>
<dbReference type="PANTHER" id="PTHR24221">
    <property type="entry name" value="ATP-BINDING CASSETTE SUB-FAMILY B"/>
    <property type="match status" value="1"/>
</dbReference>
<dbReference type="InterPro" id="IPR003439">
    <property type="entry name" value="ABC_transporter-like_ATP-bd"/>
</dbReference>
<dbReference type="GO" id="GO:0016887">
    <property type="term" value="F:ATP hydrolysis activity"/>
    <property type="evidence" value="ECO:0007669"/>
    <property type="project" value="InterPro"/>
</dbReference>
<protein>
    <submittedName>
        <fullName evidence="10">ABC transporter ATP-binding protein</fullName>
    </submittedName>
</protein>
<dbReference type="GO" id="GO:0005524">
    <property type="term" value="F:ATP binding"/>
    <property type="evidence" value="ECO:0007669"/>
    <property type="project" value="UniProtKB-KW"/>
</dbReference>
<keyword evidence="5 7" id="KW-1133">Transmembrane helix</keyword>
<name>A0A2W2E5C5_9ACTN</name>
<feature type="transmembrane region" description="Helical" evidence="7">
    <location>
        <begin position="220"/>
        <end position="239"/>
    </location>
</feature>
<dbReference type="AlphaFoldDB" id="A0A2W2E5C5"/>
<accession>A0A2W2E5C5</accession>
<reference evidence="10 11" key="1">
    <citation type="submission" date="2018-01" db="EMBL/GenBank/DDBJ databases">
        <title>Draft genome sequence of Jishengella sp. NA12.</title>
        <authorList>
            <person name="Sahin N."/>
            <person name="Ay H."/>
            <person name="Saygin H."/>
        </authorList>
    </citation>
    <scope>NUCLEOTIDE SEQUENCE [LARGE SCALE GENOMIC DNA]</scope>
    <source>
        <strain evidence="10 11">NA12</strain>
    </source>
</reference>
<evidence type="ECO:0000256" key="3">
    <source>
        <dbReference type="ARBA" id="ARBA00022741"/>
    </source>
</evidence>
<evidence type="ECO:0000256" key="5">
    <source>
        <dbReference type="ARBA" id="ARBA00022989"/>
    </source>
</evidence>
<evidence type="ECO:0000313" key="10">
    <source>
        <dbReference type="EMBL" id="PZG17753.1"/>
    </source>
</evidence>
<dbReference type="SMART" id="SM00382">
    <property type="entry name" value="AAA"/>
    <property type="match status" value="1"/>
</dbReference>
<dbReference type="PROSITE" id="PS50893">
    <property type="entry name" value="ABC_TRANSPORTER_2"/>
    <property type="match status" value="1"/>
</dbReference>
<feature type="domain" description="ABC transporter" evidence="8">
    <location>
        <begin position="354"/>
        <end position="601"/>
    </location>
</feature>
<keyword evidence="3" id="KW-0547">Nucleotide-binding</keyword>
<dbReference type="Proteomes" id="UP000248924">
    <property type="component" value="Unassembled WGS sequence"/>
</dbReference>
<dbReference type="Pfam" id="PF00005">
    <property type="entry name" value="ABC_tran"/>
    <property type="match status" value="1"/>
</dbReference>
<feature type="transmembrane region" description="Helical" evidence="7">
    <location>
        <begin position="105"/>
        <end position="126"/>
    </location>
</feature>
<dbReference type="InterPro" id="IPR039421">
    <property type="entry name" value="Type_1_exporter"/>
</dbReference>
<dbReference type="InterPro" id="IPR003593">
    <property type="entry name" value="AAA+_ATPase"/>
</dbReference>
<dbReference type="Pfam" id="PF00664">
    <property type="entry name" value="ABC_membrane"/>
    <property type="match status" value="1"/>
</dbReference>
<sequence length="607" mass="64379">MLLGYLATPFIGVLLGQLTDAAIAGAAGTTTWLAVALAVLLVCELMMGHFAHLYHHELGERQESAIDRDLLDIAHGGAGLRHFDDPGFVDALTLLRQDVHQTRPALEAVLQLLGIGVQLTVTTIVLAFVDPWLALLPAAALPPVLLSRHAQDLVDRARRSQARRIRTTVHLMDLAASADAVKEIRLTGADEFLLARQDADWAATTSVLGRAHHAAAGLRALGQVIFGCAYGGTLLIVVQRAERGDASIGDVVLLVTLAVQVSTQVAGALGLLGTLQAAGHTVRRLDWLRRRAAVDSPPNAPTPTVPPMPTVPAPAAPASIMRRLVARRGTGPRTAVPASRPPGGGLPDRLVTGVRLLGVTVRYAENAAPALRDVTLTIPAGATVAVVGENGAGKSTLVKLLCGFYQPSAGRLLVDDVELTGAAAEQWRSRMSTLFQDFARLQLTLRENVGVGHLPSIGDDTAISVAISAAGAEAVTQRVPGGLDGLLGRDYGDGAELSGGQWQRLGLARAFMRPRPLLVALDEPAAALDARAEHALFQRFKRVARSAREEAGAVTLFVSHRLSTVREADLIIVLDHGRVVELGDHGQLMARDGLYAELFRLQARAYR</sequence>
<evidence type="ECO:0000256" key="4">
    <source>
        <dbReference type="ARBA" id="ARBA00022840"/>
    </source>
</evidence>
<evidence type="ECO:0000313" key="11">
    <source>
        <dbReference type="Proteomes" id="UP000248924"/>
    </source>
</evidence>
<keyword evidence="4 10" id="KW-0067">ATP-binding</keyword>
<dbReference type="PANTHER" id="PTHR24221:SF654">
    <property type="entry name" value="ATP-BINDING CASSETTE SUB-FAMILY B MEMBER 6"/>
    <property type="match status" value="1"/>
</dbReference>
<dbReference type="SUPFAM" id="SSF90123">
    <property type="entry name" value="ABC transporter transmembrane region"/>
    <property type="match status" value="1"/>
</dbReference>
<dbReference type="InterPro" id="IPR027417">
    <property type="entry name" value="P-loop_NTPase"/>
</dbReference>
<dbReference type="GO" id="GO:0034040">
    <property type="term" value="F:ATPase-coupled lipid transmembrane transporter activity"/>
    <property type="evidence" value="ECO:0007669"/>
    <property type="project" value="TreeGrafter"/>
</dbReference>
<comment type="caution">
    <text evidence="10">The sequence shown here is derived from an EMBL/GenBank/DDBJ whole genome shotgun (WGS) entry which is preliminary data.</text>
</comment>
<evidence type="ECO:0000256" key="6">
    <source>
        <dbReference type="ARBA" id="ARBA00023136"/>
    </source>
</evidence>
<dbReference type="InterPro" id="IPR011527">
    <property type="entry name" value="ABC1_TM_dom"/>
</dbReference>
<evidence type="ECO:0000256" key="7">
    <source>
        <dbReference type="SAM" id="Phobius"/>
    </source>
</evidence>
<keyword evidence="2 7" id="KW-0812">Transmembrane</keyword>
<dbReference type="OrthoDB" id="9806127at2"/>
<dbReference type="Gene3D" id="1.20.1560.10">
    <property type="entry name" value="ABC transporter type 1, transmembrane domain"/>
    <property type="match status" value="1"/>
</dbReference>
<dbReference type="PROSITE" id="PS50929">
    <property type="entry name" value="ABC_TM1F"/>
    <property type="match status" value="1"/>
</dbReference>
<feature type="transmembrane region" description="Helical" evidence="7">
    <location>
        <begin position="251"/>
        <end position="275"/>
    </location>
</feature>
<evidence type="ECO:0000256" key="2">
    <source>
        <dbReference type="ARBA" id="ARBA00022692"/>
    </source>
</evidence>
<comment type="subcellular location">
    <subcellularLocation>
        <location evidence="1">Cell membrane</location>
        <topology evidence="1">Multi-pass membrane protein</topology>
    </subcellularLocation>
</comment>
<keyword evidence="6 7" id="KW-0472">Membrane</keyword>
<dbReference type="EMBL" id="POTY01000082">
    <property type="protein sequence ID" value="PZG17753.1"/>
    <property type="molecule type" value="Genomic_DNA"/>
</dbReference>
<dbReference type="InterPro" id="IPR036640">
    <property type="entry name" value="ABC1_TM_sf"/>
</dbReference>
<gene>
    <name evidence="10" type="ORF">C1I95_14900</name>
</gene>
<dbReference type="InterPro" id="IPR017871">
    <property type="entry name" value="ABC_transporter-like_CS"/>
</dbReference>
<evidence type="ECO:0000259" key="8">
    <source>
        <dbReference type="PROSITE" id="PS50893"/>
    </source>
</evidence>